<accession>A0A816PVN5</accession>
<evidence type="ECO:0000256" key="4">
    <source>
        <dbReference type="ARBA" id="ARBA00022490"/>
    </source>
</evidence>
<organism evidence="12 13">
    <name type="scientific">Rotaria magnacalcarata</name>
    <dbReference type="NCBI Taxonomy" id="392030"/>
    <lineage>
        <taxon>Eukaryota</taxon>
        <taxon>Metazoa</taxon>
        <taxon>Spiralia</taxon>
        <taxon>Gnathifera</taxon>
        <taxon>Rotifera</taxon>
        <taxon>Eurotatoria</taxon>
        <taxon>Bdelloidea</taxon>
        <taxon>Philodinida</taxon>
        <taxon>Philodinidae</taxon>
        <taxon>Rotaria</taxon>
    </lineage>
</organism>
<dbReference type="GO" id="GO:0005829">
    <property type="term" value="C:cytosol"/>
    <property type="evidence" value="ECO:0007669"/>
    <property type="project" value="UniProtKB-SubCell"/>
</dbReference>
<dbReference type="GO" id="GO:0046854">
    <property type="term" value="P:phosphatidylinositol phosphate biosynthetic process"/>
    <property type="evidence" value="ECO:0007669"/>
    <property type="project" value="TreeGrafter"/>
</dbReference>
<proteinExistence type="inferred from homology"/>
<sequence>MTTTSQTSDSLYSKESFSNDFIELDDWLVSLKGGEASSTATYNTKLNAEIHLAITAEPAEYASSLCDNLFILYRDVKYRSFVLQFLPSFITTYYDVLHRHPESTDVTTKDVCSTIDTFLIALYNLSVLDDAHHEKIHGFRIPNLTSPSIYHTPNSDYYAPTPLTQHAISKHEKKCDVVRLHSFSPFDSVNATTSCSNIREQILWFLLIQYGSNVSNMDIYSRRSYFKMSKKLLSQGFSFGESISTQEKNSILPPDGRRIHLSSRIIAEILGAIFYFKANSSDREAFECMRLLKQRAEYEMHADVILMTESMSYLHEFDNHQPEHQDTIGIEIELPPTMDMVKQKRTATTTRSMKNRQRLTKRYQQNETAIIENDLPNDTIEHLNVVPVPTDATPTAVIPTTTTTSQLHKSILDIFDGSLPTDKFLRSIDRKTSSSSSSEQHHERKTSDDNQDVTTPLIDEMKTYISSSIDLAGSSSSPSSTRHYKPMLLTSTQTYFKTIQQQQRVSSPNIQNVQTILYHVANDDSIEPHTSSMRHGEKKDMITTVRFLGTDQNGTDVKETFL</sequence>
<dbReference type="Proteomes" id="UP000663855">
    <property type="component" value="Unassembled WGS sequence"/>
</dbReference>
<dbReference type="GO" id="GO:0072659">
    <property type="term" value="P:protein localization to plasma membrane"/>
    <property type="evidence" value="ECO:0007669"/>
    <property type="project" value="TreeGrafter"/>
</dbReference>
<evidence type="ECO:0000313" key="10">
    <source>
        <dbReference type="EMBL" id="CAF2022083.1"/>
    </source>
</evidence>
<dbReference type="OrthoDB" id="18937at2759"/>
<dbReference type="EMBL" id="CAJNOW010018631">
    <property type="protein sequence ID" value="CAF1666721.1"/>
    <property type="molecule type" value="Genomic_DNA"/>
</dbReference>
<evidence type="ECO:0000256" key="5">
    <source>
        <dbReference type="ARBA" id="ARBA00023136"/>
    </source>
</evidence>
<keyword evidence="4" id="KW-0963">Cytoplasm</keyword>
<comment type="subcellular location">
    <subcellularLocation>
        <location evidence="1">Cell membrane</location>
    </subcellularLocation>
    <subcellularLocation>
        <location evidence="2">Cytoplasm</location>
        <location evidence="2">Cytosol</location>
    </subcellularLocation>
</comment>
<evidence type="ECO:0000256" key="7">
    <source>
        <dbReference type="SAM" id="MobiDB-lite"/>
    </source>
</evidence>
<protein>
    <submittedName>
        <fullName evidence="12">Uncharacterized protein</fullName>
    </submittedName>
</protein>
<dbReference type="EMBL" id="CAJNOV010003516">
    <property type="protein sequence ID" value="CAF1143615.1"/>
    <property type="molecule type" value="Genomic_DNA"/>
</dbReference>
<dbReference type="Pfam" id="PF09790">
    <property type="entry name" value="Hyccin"/>
    <property type="match status" value="1"/>
</dbReference>
<keyword evidence="3" id="KW-1003">Cell membrane</keyword>
<dbReference type="EMBL" id="CAJNRG010000892">
    <property type="protein sequence ID" value="CAF2022083.1"/>
    <property type="molecule type" value="Genomic_DNA"/>
</dbReference>
<dbReference type="PANTHER" id="PTHR31220:SF1">
    <property type="entry name" value="GH21176P"/>
    <property type="match status" value="1"/>
</dbReference>
<name>A0A816PVN5_9BILA</name>
<evidence type="ECO:0000256" key="6">
    <source>
        <dbReference type="ARBA" id="ARBA00034482"/>
    </source>
</evidence>
<evidence type="ECO:0000313" key="13">
    <source>
        <dbReference type="Proteomes" id="UP000663856"/>
    </source>
</evidence>
<evidence type="ECO:0000313" key="9">
    <source>
        <dbReference type="EMBL" id="CAF1666721.1"/>
    </source>
</evidence>
<dbReference type="Proteomes" id="UP000663824">
    <property type="component" value="Unassembled WGS sequence"/>
</dbReference>
<evidence type="ECO:0000313" key="12">
    <source>
        <dbReference type="EMBL" id="CAF2054378.1"/>
    </source>
</evidence>
<dbReference type="EMBL" id="CAJNRE010005605">
    <property type="protein sequence ID" value="CAF2047046.1"/>
    <property type="molecule type" value="Genomic_DNA"/>
</dbReference>
<evidence type="ECO:0000313" key="8">
    <source>
        <dbReference type="EMBL" id="CAF1143615.1"/>
    </source>
</evidence>
<feature type="compositionally biased region" description="Basic and acidic residues" evidence="7">
    <location>
        <begin position="439"/>
        <end position="448"/>
    </location>
</feature>
<evidence type="ECO:0000256" key="3">
    <source>
        <dbReference type="ARBA" id="ARBA00022475"/>
    </source>
</evidence>
<evidence type="ECO:0000313" key="11">
    <source>
        <dbReference type="EMBL" id="CAF2047046.1"/>
    </source>
</evidence>
<dbReference type="EMBL" id="CAJNRF010003971">
    <property type="protein sequence ID" value="CAF2054378.1"/>
    <property type="molecule type" value="Genomic_DNA"/>
</dbReference>
<dbReference type="InterPro" id="IPR018619">
    <property type="entry name" value="Hyccin"/>
</dbReference>
<feature type="region of interest" description="Disordered" evidence="7">
    <location>
        <begin position="428"/>
        <end position="454"/>
    </location>
</feature>
<dbReference type="AlphaFoldDB" id="A0A816PVN5"/>
<evidence type="ECO:0000256" key="2">
    <source>
        <dbReference type="ARBA" id="ARBA00004514"/>
    </source>
</evidence>
<comment type="caution">
    <text evidence="12">The sequence shown here is derived from an EMBL/GenBank/DDBJ whole genome shotgun (WGS) entry which is preliminary data.</text>
</comment>
<reference evidence="12" key="1">
    <citation type="submission" date="2021-02" db="EMBL/GenBank/DDBJ databases">
        <authorList>
            <person name="Nowell W R."/>
        </authorList>
    </citation>
    <scope>NUCLEOTIDE SEQUENCE</scope>
</reference>
<comment type="similarity">
    <text evidence="6">Belongs to the Hyccin family.</text>
</comment>
<dbReference type="GO" id="GO:0005886">
    <property type="term" value="C:plasma membrane"/>
    <property type="evidence" value="ECO:0007669"/>
    <property type="project" value="UniProtKB-SubCell"/>
</dbReference>
<keyword evidence="5" id="KW-0472">Membrane</keyword>
<dbReference type="PANTHER" id="PTHR31220">
    <property type="entry name" value="HYCCIN RELATED"/>
    <property type="match status" value="1"/>
</dbReference>
<evidence type="ECO:0000256" key="1">
    <source>
        <dbReference type="ARBA" id="ARBA00004236"/>
    </source>
</evidence>
<dbReference type="Proteomes" id="UP000663887">
    <property type="component" value="Unassembled WGS sequence"/>
</dbReference>
<dbReference type="Proteomes" id="UP000663834">
    <property type="component" value="Unassembled WGS sequence"/>
</dbReference>
<gene>
    <name evidence="8" type="ORF">CJN711_LOCUS9172</name>
    <name evidence="9" type="ORF">KQP761_LOCUS33270</name>
    <name evidence="11" type="ORF">MBJ925_LOCUS12308</name>
    <name evidence="12" type="ORF">WKI299_LOCUS10909</name>
    <name evidence="10" type="ORF">XDN619_LOCUS4356</name>
</gene>
<dbReference type="Proteomes" id="UP000663856">
    <property type="component" value="Unassembled WGS sequence"/>
</dbReference>